<dbReference type="EMBL" id="JBBYHR010000001">
    <property type="protein sequence ID" value="MEL1242771.1"/>
    <property type="molecule type" value="Genomic_DNA"/>
</dbReference>
<dbReference type="RefSeq" id="WP_341695096.1">
    <property type="nucleotide sequence ID" value="NZ_JBBYHR010000001.1"/>
</dbReference>
<evidence type="ECO:0000256" key="1">
    <source>
        <dbReference type="SAM" id="MobiDB-lite"/>
    </source>
</evidence>
<comment type="caution">
    <text evidence="2">The sequence shown here is derived from an EMBL/GenBank/DDBJ whole genome shotgun (WGS) entry which is preliminary data.</text>
</comment>
<reference evidence="2 3" key="1">
    <citation type="submission" date="2024-04" db="EMBL/GenBank/DDBJ databases">
        <title>Flavobacterium sp. DGU11 16S ribosomal RNA gene Genome sequencing and assembly.</title>
        <authorList>
            <person name="Park S."/>
        </authorList>
    </citation>
    <scope>NUCLEOTIDE SEQUENCE [LARGE SCALE GENOMIC DNA]</scope>
    <source>
        <strain evidence="2 3">DGU11</strain>
    </source>
</reference>
<accession>A0ABU9HS16</accession>
<protein>
    <submittedName>
        <fullName evidence="2">Uncharacterized protein</fullName>
    </submittedName>
</protein>
<keyword evidence="3" id="KW-1185">Reference proteome</keyword>
<evidence type="ECO:0000313" key="2">
    <source>
        <dbReference type="EMBL" id="MEL1242771.1"/>
    </source>
</evidence>
<proteinExistence type="predicted"/>
<feature type="region of interest" description="Disordered" evidence="1">
    <location>
        <begin position="1"/>
        <end position="63"/>
    </location>
</feature>
<dbReference type="Proteomes" id="UP001464555">
    <property type="component" value="Unassembled WGS sequence"/>
</dbReference>
<name>A0ABU9HS16_9FLAO</name>
<feature type="compositionally biased region" description="Basic and acidic residues" evidence="1">
    <location>
        <begin position="25"/>
        <end position="63"/>
    </location>
</feature>
<sequence>MIPSDNKGYIPGQDGDENNPISEKNMGKGYEEKANVTRNHAENMDENERRNLNADQEKRSGNK</sequence>
<gene>
    <name evidence="2" type="ORF">AAEO56_00740</name>
</gene>
<organism evidence="2 3">
    <name type="scientific">Flavobacterium arundinis</name>
    <dbReference type="NCBI Taxonomy" id="3139143"/>
    <lineage>
        <taxon>Bacteria</taxon>
        <taxon>Pseudomonadati</taxon>
        <taxon>Bacteroidota</taxon>
        <taxon>Flavobacteriia</taxon>
        <taxon>Flavobacteriales</taxon>
        <taxon>Flavobacteriaceae</taxon>
        <taxon>Flavobacterium</taxon>
    </lineage>
</organism>
<evidence type="ECO:0000313" key="3">
    <source>
        <dbReference type="Proteomes" id="UP001464555"/>
    </source>
</evidence>